<comment type="caution">
    <text evidence="1">The sequence shown here is derived from an EMBL/GenBank/DDBJ whole genome shotgun (WGS) entry which is preliminary data.</text>
</comment>
<proteinExistence type="predicted"/>
<name>A0AB34K9U0_PRYPA</name>
<dbReference type="SUPFAM" id="SSF52047">
    <property type="entry name" value="RNI-like"/>
    <property type="match status" value="1"/>
</dbReference>
<dbReference type="AlphaFoldDB" id="A0AB34K9U0"/>
<accession>A0AB34K9U0</accession>
<reference evidence="1 2" key="1">
    <citation type="journal article" date="2024" name="Science">
        <title>Giant polyketide synthase enzymes in the biosynthesis of giant marine polyether toxins.</title>
        <authorList>
            <person name="Fallon T.R."/>
            <person name="Shende V.V."/>
            <person name="Wierzbicki I.H."/>
            <person name="Pendleton A.L."/>
            <person name="Watervoot N.F."/>
            <person name="Auber R.P."/>
            <person name="Gonzalez D.J."/>
            <person name="Wisecaver J.H."/>
            <person name="Moore B.S."/>
        </authorList>
    </citation>
    <scope>NUCLEOTIDE SEQUENCE [LARGE SCALE GENOMIC DNA]</scope>
    <source>
        <strain evidence="1 2">12B1</strain>
    </source>
</reference>
<protein>
    <submittedName>
        <fullName evidence="1">Uncharacterized protein</fullName>
    </submittedName>
</protein>
<evidence type="ECO:0000313" key="2">
    <source>
        <dbReference type="Proteomes" id="UP001515480"/>
    </source>
</evidence>
<sequence>MNSSFPCLFWRPNMSSSLHQTDRDSTAIFRRMRPRGNELDSHHYTRILALHMGCSSSGATTEIGRDAMNALSDLVGSGSCSLLSLDVSGTDADGWDLIQALKTDSGLTSLDVRRIPHMHDLYETLASTLLDEKTGLDKEASRRIRFLRCDDFEILEGVQTLSLKDSPLEPSALKLLLAVLKHNSTLTELDLTAANVKADIVPTFCEVLQHNATLTTLRLAYNPSLDETARAALTAAVGSREPSLVLHFE</sequence>
<dbReference type="Gene3D" id="3.80.10.10">
    <property type="entry name" value="Ribonuclease Inhibitor"/>
    <property type="match status" value="1"/>
</dbReference>
<gene>
    <name evidence="1" type="ORF">AB1Y20_000223</name>
</gene>
<keyword evidence="2" id="KW-1185">Reference proteome</keyword>
<dbReference type="Proteomes" id="UP001515480">
    <property type="component" value="Unassembled WGS sequence"/>
</dbReference>
<dbReference type="InterPro" id="IPR032675">
    <property type="entry name" value="LRR_dom_sf"/>
</dbReference>
<evidence type="ECO:0000313" key="1">
    <source>
        <dbReference type="EMBL" id="KAL1529269.1"/>
    </source>
</evidence>
<organism evidence="1 2">
    <name type="scientific">Prymnesium parvum</name>
    <name type="common">Toxic golden alga</name>
    <dbReference type="NCBI Taxonomy" id="97485"/>
    <lineage>
        <taxon>Eukaryota</taxon>
        <taxon>Haptista</taxon>
        <taxon>Haptophyta</taxon>
        <taxon>Prymnesiophyceae</taxon>
        <taxon>Prymnesiales</taxon>
        <taxon>Prymnesiaceae</taxon>
        <taxon>Prymnesium</taxon>
    </lineage>
</organism>
<dbReference type="EMBL" id="JBGBPQ010000001">
    <property type="protein sequence ID" value="KAL1529269.1"/>
    <property type="molecule type" value="Genomic_DNA"/>
</dbReference>